<dbReference type="PANTHER" id="PTHR31272:SF4">
    <property type="entry name" value="CYTOCHROME C-TYPE BIOGENESIS PROTEIN HI_1454-RELATED"/>
    <property type="match status" value="1"/>
</dbReference>
<sequence length="297" mass="29905">MGDVPIEFALLLGSVAALNPCGFALLPTYLTLLVAQGGPPGTGPALRRAGVTTAAMTAGFVAVFGAFGLVVVPAAVSVERFLPWATIVIGVALIGLGGWLVTGRELVVRTPRLSGAAPASSAWSMAGYGVAYAVASLSCTVAPFLAMATATFRSSGIAAGLAAFVAYGVGMGLVAGLLAVAVALGSDTVVRRARRLLPYVSRVSGALLILAGGYVAYYGGYELRVRAGGDPADPVIDAALEIQGFLAGLVTDLGPRWLAAAAAVVAGAAVLMVLVRRHPARVRPRPADLPEDEAGAP</sequence>
<evidence type="ECO:0000313" key="3">
    <source>
        <dbReference type="Proteomes" id="UP000248764"/>
    </source>
</evidence>
<feature type="transmembrane region" description="Helical" evidence="1">
    <location>
        <begin position="81"/>
        <end position="101"/>
    </location>
</feature>
<protein>
    <submittedName>
        <fullName evidence="2">Cytochrome C biogenesis protein</fullName>
    </submittedName>
</protein>
<evidence type="ECO:0000256" key="1">
    <source>
        <dbReference type="SAM" id="Phobius"/>
    </source>
</evidence>
<feature type="transmembrane region" description="Helical" evidence="1">
    <location>
        <begin position="51"/>
        <end position="75"/>
    </location>
</feature>
<feature type="transmembrane region" description="Helical" evidence="1">
    <location>
        <begin position="122"/>
        <end position="145"/>
    </location>
</feature>
<organism evidence="2 3">
    <name type="scientific">Jiangella anatolica</name>
    <dbReference type="NCBI Taxonomy" id="2670374"/>
    <lineage>
        <taxon>Bacteria</taxon>
        <taxon>Bacillati</taxon>
        <taxon>Actinomycetota</taxon>
        <taxon>Actinomycetes</taxon>
        <taxon>Jiangellales</taxon>
        <taxon>Jiangellaceae</taxon>
        <taxon>Jiangella</taxon>
    </lineage>
</organism>
<feature type="transmembrane region" description="Helical" evidence="1">
    <location>
        <begin position="157"/>
        <end position="184"/>
    </location>
</feature>
<name>A0A2W2CZA2_9ACTN</name>
<comment type="caution">
    <text evidence="2">The sequence shown here is derived from an EMBL/GenBank/DDBJ whole genome shotgun (WGS) entry which is preliminary data.</text>
</comment>
<keyword evidence="1" id="KW-0472">Membrane</keyword>
<keyword evidence="1" id="KW-1133">Transmembrane helix</keyword>
<feature type="transmembrane region" description="Helical" evidence="1">
    <location>
        <begin position="257"/>
        <end position="275"/>
    </location>
</feature>
<proteinExistence type="predicted"/>
<feature type="transmembrane region" description="Helical" evidence="1">
    <location>
        <begin position="196"/>
        <end position="217"/>
    </location>
</feature>
<dbReference type="EMBL" id="POTW01000007">
    <property type="protein sequence ID" value="PZF85573.1"/>
    <property type="molecule type" value="Genomic_DNA"/>
</dbReference>
<dbReference type="InterPro" id="IPR051790">
    <property type="entry name" value="Cytochrome_c-biogenesis_DsbD"/>
</dbReference>
<keyword evidence="1" id="KW-0812">Transmembrane</keyword>
<dbReference type="RefSeq" id="WP_111253413.1">
    <property type="nucleotide sequence ID" value="NZ_POTW01000007.1"/>
</dbReference>
<feature type="transmembrane region" description="Helical" evidence="1">
    <location>
        <begin position="6"/>
        <end position="30"/>
    </location>
</feature>
<accession>A0A2W2CZA2</accession>
<keyword evidence="3" id="KW-1185">Reference proteome</keyword>
<evidence type="ECO:0000313" key="2">
    <source>
        <dbReference type="EMBL" id="PZF85573.1"/>
    </source>
</evidence>
<dbReference type="Proteomes" id="UP000248764">
    <property type="component" value="Unassembled WGS sequence"/>
</dbReference>
<dbReference type="AlphaFoldDB" id="A0A2W2CZA2"/>
<gene>
    <name evidence="2" type="ORF">C1I92_04170</name>
</gene>
<dbReference type="PANTHER" id="PTHR31272">
    <property type="entry name" value="CYTOCHROME C-TYPE BIOGENESIS PROTEIN HI_1454-RELATED"/>
    <property type="match status" value="1"/>
</dbReference>
<reference evidence="2 3" key="1">
    <citation type="submission" date="2018-01" db="EMBL/GenBank/DDBJ databases">
        <title>Draft genome sequence of Jiangella sp. GTF31.</title>
        <authorList>
            <person name="Sahin N."/>
            <person name="Ay H."/>
            <person name="Saygin H."/>
        </authorList>
    </citation>
    <scope>NUCLEOTIDE SEQUENCE [LARGE SCALE GENOMIC DNA]</scope>
    <source>
        <strain evidence="2 3">GTF31</strain>
    </source>
</reference>